<proteinExistence type="inferred from homology"/>
<dbReference type="Proteomes" id="UP000823405">
    <property type="component" value="Unassembled WGS sequence"/>
</dbReference>
<keyword evidence="3 7" id="KW-0812">Transmembrane</keyword>
<organism evidence="8 9">
    <name type="scientific">Linnemannia gamsii</name>
    <dbReference type="NCBI Taxonomy" id="64522"/>
    <lineage>
        <taxon>Eukaryota</taxon>
        <taxon>Fungi</taxon>
        <taxon>Fungi incertae sedis</taxon>
        <taxon>Mucoromycota</taxon>
        <taxon>Mortierellomycotina</taxon>
        <taxon>Mortierellomycetes</taxon>
        <taxon>Mortierellales</taxon>
        <taxon>Mortierellaceae</taxon>
        <taxon>Linnemannia</taxon>
    </lineage>
</organism>
<protein>
    <submittedName>
        <fullName evidence="8">CorA metal ion transporter</fullName>
    </submittedName>
</protein>
<dbReference type="InterPro" id="IPR044089">
    <property type="entry name" value="Alr1-like"/>
</dbReference>
<comment type="subcellular location">
    <subcellularLocation>
        <location evidence="1">Membrane</location>
        <topology evidence="1">Multi-pass membrane protein</topology>
    </subcellularLocation>
</comment>
<dbReference type="GO" id="GO:0015095">
    <property type="term" value="F:magnesium ion transmembrane transporter activity"/>
    <property type="evidence" value="ECO:0007669"/>
    <property type="project" value="InterPro"/>
</dbReference>
<feature type="region of interest" description="Disordered" evidence="6">
    <location>
        <begin position="347"/>
        <end position="377"/>
    </location>
</feature>
<dbReference type="CDD" id="cd12829">
    <property type="entry name" value="Alr1p-like"/>
    <property type="match status" value="1"/>
</dbReference>
<dbReference type="PANTHER" id="PTHR21535:SF51">
    <property type="entry name" value="MANGANESE RESISTANCE PROTEIN MNR2"/>
    <property type="match status" value="1"/>
</dbReference>
<evidence type="ECO:0000256" key="6">
    <source>
        <dbReference type="SAM" id="MobiDB-lite"/>
    </source>
</evidence>
<dbReference type="InterPro" id="IPR045861">
    <property type="entry name" value="CorA_cytoplasmic_dom"/>
</dbReference>
<feature type="region of interest" description="Disordered" evidence="6">
    <location>
        <begin position="43"/>
        <end position="72"/>
    </location>
</feature>
<dbReference type="GO" id="GO:0016020">
    <property type="term" value="C:membrane"/>
    <property type="evidence" value="ECO:0007669"/>
    <property type="project" value="UniProtKB-SubCell"/>
</dbReference>
<evidence type="ECO:0000313" key="9">
    <source>
        <dbReference type="Proteomes" id="UP000823405"/>
    </source>
</evidence>
<evidence type="ECO:0000313" key="8">
    <source>
        <dbReference type="EMBL" id="KAG0307466.1"/>
    </source>
</evidence>
<evidence type="ECO:0000256" key="3">
    <source>
        <dbReference type="ARBA" id="ARBA00022692"/>
    </source>
</evidence>
<evidence type="ECO:0000256" key="5">
    <source>
        <dbReference type="ARBA" id="ARBA00023136"/>
    </source>
</evidence>
<feature type="transmembrane region" description="Helical" evidence="7">
    <location>
        <begin position="492"/>
        <end position="512"/>
    </location>
</feature>
<keyword evidence="5 7" id="KW-0472">Membrane</keyword>
<dbReference type="PANTHER" id="PTHR21535">
    <property type="entry name" value="MAGNESIUM AND COBALT TRANSPORT PROTEIN/MITOCHONDRIAL IMPORT INNER MEMBRANE TRANSLOCASE SUBUNIT TIM8"/>
    <property type="match status" value="1"/>
</dbReference>
<comment type="caution">
    <text evidence="8">The sequence shown here is derived from an EMBL/GenBank/DDBJ whole genome shotgun (WGS) entry which is preliminary data.</text>
</comment>
<evidence type="ECO:0000256" key="1">
    <source>
        <dbReference type="ARBA" id="ARBA00004141"/>
    </source>
</evidence>
<evidence type="ECO:0000256" key="7">
    <source>
        <dbReference type="SAM" id="Phobius"/>
    </source>
</evidence>
<accession>A0A9P6QYB7</accession>
<dbReference type="Gene3D" id="3.30.460.20">
    <property type="entry name" value="CorA soluble domain-like"/>
    <property type="match status" value="1"/>
</dbReference>
<keyword evidence="9" id="KW-1185">Reference proteome</keyword>
<dbReference type="InterPro" id="IPR045863">
    <property type="entry name" value="CorA_TM1_TM2"/>
</dbReference>
<feature type="transmembrane region" description="Helical" evidence="7">
    <location>
        <begin position="453"/>
        <end position="472"/>
    </location>
</feature>
<dbReference type="SUPFAM" id="SSF143865">
    <property type="entry name" value="CorA soluble domain-like"/>
    <property type="match status" value="1"/>
</dbReference>
<sequence length="518" mass="57553">MGSINVMNIDYDGLDASVNEAGLIESGYHEPQQVLPDYMDQAQSTGMEKSTGGLDRAVSSGSSTGGFGSSFRRRSSRKASYYSERSPRPPLPEQIRYTFYSRTAGLIEAPSLPQILSKASLEGGGVGTEGPRVFSDLLKDGCFWIDILDPSDFDMQILSQHFHIHPLTIEDISTEEVREKYEVFRNYYFVCFRTFDQDYNSGSYLQPASMYSIVMREGIITFHFLPTTHHLNVLRRLEQFHSHITLTPDWVNYALLDDITDSFASPIQTIEYEVDSIDDLVLLLRGNERTDMLRRIGACRKNVMTISRLLMNKADVIRGLMKRFDERYMMTAGGAWGYAGPREPARDPVAGAGAGAGTGPGASGRATPSGVAPGAAAPLQADNMSQHQKQPPHLLQNYRDAEMMLYLGDILDHVLTMLQSLNSYEKVLGRSHSNYLAQISLEINELSNKTNSVVGTLTFFASLIVPMTFVAGLWGMNVHVPGQPEMDNEPLTWFWCLVGGMGIYSVLAVIFGKRYGLI</sequence>
<reference evidence="8" key="1">
    <citation type="journal article" date="2020" name="Fungal Divers.">
        <title>Resolving the Mortierellaceae phylogeny through synthesis of multi-gene phylogenetics and phylogenomics.</title>
        <authorList>
            <person name="Vandepol N."/>
            <person name="Liber J."/>
            <person name="Desiro A."/>
            <person name="Na H."/>
            <person name="Kennedy M."/>
            <person name="Barry K."/>
            <person name="Grigoriev I.V."/>
            <person name="Miller A.N."/>
            <person name="O'Donnell K."/>
            <person name="Stajich J.E."/>
            <person name="Bonito G."/>
        </authorList>
    </citation>
    <scope>NUCLEOTIDE SEQUENCE</scope>
    <source>
        <strain evidence="8">NVP60</strain>
    </source>
</reference>
<feature type="compositionally biased region" description="Gly residues" evidence="6">
    <location>
        <begin position="352"/>
        <end position="362"/>
    </location>
</feature>
<keyword evidence="4 7" id="KW-1133">Transmembrane helix</keyword>
<dbReference type="Gene3D" id="1.20.58.340">
    <property type="entry name" value="Magnesium transport protein CorA, transmembrane region"/>
    <property type="match status" value="2"/>
</dbReference>
<gene>
    <name evidence="8" type="primary">MNR2_1</name>
    <name evidence="8" type="ORF">BGZ97_000380</name>
</gene>
<evidence type="ECO:0000256" key="2">
    <source>
        <dbReference type="ARBA" id="ARBA00009765"/>
    </source>
</evidence>
<dbReference type="Pfam" id="PF01544">
    <property type="entry name" value="CorA"/>
    <property type="match status" value="2"/>
</dbReference>
<dbReference type="EMBL" id="JAAAIN010001067">
    <property type="protein sequence ID" value="KAG0307466.1"/>
    <property type="molecule type" value="Genomic_DNA"/>
</dbReference>
<dbReference type="InterPro" id="IPR002523">
    <property type="entry name" value="MgTranspt_CorA/ZnTranspt_ZntB"/>
</dbReference>
<dbReference type="SUPFAM" id="SSF144083">
    <property type="entry name" value="Magnesium transport protein CorA, transmembrane region"/>
    <property type="match status" value="1"/>
</dbReference>
<evidence type="ECO:0000256" key="4">
    <source>
        <dbReference type="ARBA" id="ARBA00022989"/>
    </source>
</evidence>
<dbReference type="OrthoDB" id="29879at2759"/>
<comment type="similarity">
    <text evidence="2">Belongs to the CorA metal ion transporter (MIT) (TC 1.A.35) family.</text>
</comment>
<dbReference type="GO" id="GO:0010961">
    <property type="term" value="P:intracellular magnesium ion homeostasis"/>
    <property type="evidence" value="ECO:0007669"/>
    <property type="project" value="TreeGrafter"/>
</dbReference>
<name>A0A9P6QYB7_9FUNG</name>
<dbReference type="AlphaFoldDB" id="A0A9P6QYB7"/>